<keyword evidence="3" id="KW-1185">Reference proteome</keyword>
<comment type="caution">
    <text evidence="2">The sequence shown here is derived from an EMBL/GenBank/DDBJ whole genome shotgun (WGS) entry which is preliminary data.</text>
</comment>
<dbReference type="AlphaFoldDB" id="A0A7W6DSP4"/>
<evidence type="ECO:0000313" key="2">
    <source>
        <dbReference type="EMBL" id="MBB3986202.1"/>
    </source>
</evidence>
<protein>
    <submittedName>
        <fullName evidence="2">Uncharacterized protein</fullName>
    </submittedName>
</protein>
<evidence type="ECO:0000256" key="1">
    <source>
        <dbReference type="SAM" id="MobiDB-lite"/>
    </source>
</evidence>
<dbReference type="Proteomes" id="UP000541426">
    <property type="component" value="Unassembled WGS sequence"/>
</dbReference>
<name>A0A7W6DSP4_9RHOB</name>
<evidence type="ECO:0000313" key="3">
    <source>
        <dbReference type="Proteomes" id="UP000541426"/>
    </source>
</evidence>
<feature type="compositionally biased region" description="Basic and acidic residues" evidence="1">
    <location>
        <begin position="19"/>
        <end position="28"/>
    </location>
</feature>
<accession>A0A7W6DSP4</accession>
<reference evidence="2 3" key="1">
    <citation type="submission" date="2020-08" db="EMBL/GenBank/DDBJ databases">
        <title>Genomic Encyclopedia of Type Strains, Phase IV (KMG-IV): sequencing the most valuable type-strain genomes for metagenomic binning, comparative biology and taxonomic classification.</title>
        <authorList>
            <person name="Goeker M."/>
        </authorList>
    </citation>
    <scope>NUCLEOTIDE SEQUENCE [LARGE SCALE GENOMIC DNA]</scope>
    <source>
        <strain evidence="2 3">DSM 102235</strain>
    </source>
</reference>
<feature type="region of interest" description="Disordered" evidence="1">
    <location>
        <begin position="1"/>
        <end position="56"/>
    </location>
</feature>
<dbReference type="EMBL" id="JACIEJ010000005">
    <property type="protein sequence ID" value="MBB3986202.1"/>
    <property type="molecule type" value="Genomic_DNA"/>
</dbReference>
<proteinExistence type="predicted"/>
<gene>
    <name evidence="2" type="ORF">GGQ68_002540</name>
</gene>
<dbReference type="RefSeq" id="WP_183966376.1">
    <property type="nucleotide sequence ID" value="NZ_BAABBZ010000007.1"/>
</dbReference>
<sequence length="56" mass="6011">MNNTEEEGYRAGLVSGQRVPRDPDHFDAVHASNVGGPKYADGFLRGVTDAGKPKPK</sequence>
<organism evidence="2 3">
    <name type="scientific">Sagittula marina</name>
    <dbReference type="NCBI Taxonomy" id="943940"/>
    <lineage>
        <taxon>Bacteria</taxon>
        <taxon>Pseudomonadati</taxon>
        <taxon>Pseudomonadota</taxon>
        <taxon>Alphaproteobacteria</taxon>
        <taxon>Rhodobacterales</taxon>
        <taxon>Roseobacteraceae</taxon>
        <taxon>Sagittula</taxon>
    </lineage>
</organism>